<keyword evidence="4" id="KW-1185">Reference proteome</keyword>
<dbReference type="CDD" id="cd22343">
    <property type="entry name" value="PDDEXK_lambda_exonuclease-like"/>
    <property type="match status" value="1"/>
</dbReference>
<dbReference type="InterPro" id="IPR051703">
    <property type="entry name" value="NF-kappa-B_Signaling_Reg"/>
</dbReference>
<evidence type="ECO:0000259" key="2">
    <source>
        <dbReference type="Pfam" id="PF09588"/>
    </source>
</evidence>
<dbReference type="AlphaFoldDB" id="A0AAV0M0H5"/>
<dbReference type="InterPro" id="IPR019080">
    <property type="entry name" value="YqaJ_viral_recombinase"/>
</dbReference>
<dbReference type="EMBL" id="CAMGYJ010000006">
    <property type="protein sequence ID" value="CAI0439885.1"/>
    <property type="molecule type" value="Genomic_DNA"/>
</dbReference>
<evidence type="ECO:0000313" key="4">
    <source>
        <dbReference type="Proteomes" id="UP001154282"/>
    </source>
</evidence>
<accession>A0AAV0M0H5</accession>
<feature type="domain" description="YqaJ viral recombinase" evidence="2">
    <location>
        <begin position="132"/>
        <end position="270"/>
    </location>
</feature>
<proteinExistence type="predicted"/>
<evidence type="ECO:0000256" key="1">
    <source>
        <dbReference type="SAM" id="MobiDB-lite"/>
    </source>
</evidence>
<dbReference type="Proteomes" id="UP001154282">
    <property type="component" value="Unassembled WGS sequence"/>
</dbReference>
<dbReference type="InterPro" id="IPR011604">
    <property type="entry name" value="PDDEXK-like_dom_sf"/>
</dbReference>
<sequence>IFVRNIVHPYFSFFLTKISTAKTCRHHRATPPPSLRPRPARPPEPPTPTLNRQLETIIPPVGIRGWIGGRLSFLLENGRNYRTQACRDPSIEQFQSDPLLYNHRPVYGHPPVRNFSSDPLHEAKSLQHWYKNWQERRKTKLTASIFGGAIGLWRGRRVKLWLEKIGAEEPFRGNWATWWGNVKEKEALQRYKLITGHDIAFPLFQLYGERYPEHDWIAASPDGLIEKPFYGLPSRGVLEIKCPFFDDMKDAKPWKRIPLYYIPQAQGLLEIMDRDWMDFYMWTPRGSSLFRVHRDREYWNVMRLALSDFWLNHVLPARELCSTKNIKNPRVELPLLRPAPKHESCDYIIQESRRIVDASPLLTREIDGVLQPIWQPASPTTNQHDCQDYCLPDSE</sequence>
<dbReference type="Gene3D" id="3.90.320.10">
    <property type="match status" value="1"/>
</dbReference>
<feature type="compositionally biased region" description="Pro residues" evidence="1">
    <location>
        <begin position="30"/>
        <end position="48"/>
    </location>
</feature>
<comment type="caution">
    <text evidence="3">The sequence shown here is derived from an EMBL/GenBank/DDBJ whole genome shotgun (WGS) entry which is preliminary data.</text>
</comment>
<dbReference type="PANTHER" id="PTHR46609">
    <property type="entry name" value="EXONUCLEASE, PHAGE-TYPE/RECB, C-TERMINAL DOMAIN-CONTAINING PROTEIN"/>
    <property type="match status" value="1"/>
</dbReference>
<name>A0AAV0M0H5_9ROSI</name>
<gene>
    <name evidence="3" type="ORF">LITE_LOCUS26308</name>
</gene>
<dbReference type="SUPFAM" id="SSF52980">
    <property type="entry name" value="Restriction endonuclease-like"/>
    <property type="match status" value="1"/>
</dbReference>
<feature type="region of interest" description="Disordered" evidence="1">
    <location>
        <begin position="24"/>
        <end position="51"/>
    </location>
</feature>
<dbReference type="GO" id="GO:0006281">
    <property type="term" value="P:DNA repair"/>
    <property type="evidence" value="ECO:0007669"/>
    <property type="project" value="UniProtKB-ARBA"/>
</dbReference>
<feature type="non-terminal residue" evidence="3">
    <location>
        <position position="1"/>
    </location>
</feature>
<organism evidence="3 4">
    <name type="scientific">Linum tenue</name>
    <dbReference type="NCBI Taxonomy" id="586396"/>
    <lineage>
        <taxon>Eukaryota</taxon>
        <taxon>Viridiplantae</taxon>
        <taxon>Streptophyta</taxon>
        <taxon>Embryophyta</taxon>
        <taxon>Tracheophyta</taxon>
        <taxon>Spermatophyta</taxon>
        <taxon>Magnoliopsida</taxon>
        <taxon>eudicotyledons</taxon>
        <taxon>Gunneridae</taxon>
        <taxon>Pentapetalae</taxon>
        <taxon>rosids</taxon>
        <taxon>fabids</taxon>
        <taxon>Malpighiales</taxon>
        <taxon>Linaceae</taxon>
        <taxon>Linum</taxon>
    </lineage>
</organism>
<protein>
    <recommendedName>
        <fullName evidence="2">YqaJ viral recombinase domain-containing protein</fullName>
    </recommendedName>
</protein>
<dbReference type="Pfam" id="PF09588">
    <property type="entry name" value="YqaJ"/>
    <property type="match status" value="1"/>
</dbReference>
<reference evidence="3" key="1">
    <citation type="submission" date="2022-08" db="EMBL/GenBank/DDBJ databases">
        <authorList>
            <person name="Gutierrez-Valencia J."/>
        </authorList>
    </citation>
    <scope>NUCLEOTIDE SEQUENCE</scope>
</reference>
<dbReference type="PANTHER" id="PTHR46609:SF4">
    <property type="entry name" value="RESTRICTION ENDONUCLEASE, TYPE II-LIKE SUPERFAMILY PROTEIN"/>
    <property type="match status" value="1"/>
</dbReference>
<evidence type="ECO:0000313" key="3">
    <source>
        <dbReference type="EMBL" id="CAI0439885.1"/>
    </source>
</evidence>
<dbReference type="InterPro" id="IPR011335">
    <property type="entry name" value="Restrct_endonuc-II-like"/>
</dbReference>